<dbReference type="SUPFAM" id="SSF55781">
    <property type="entry name" value="GAF domain-like"/>
    <property type="match status" value="1"/>
</dbReference>
<evidence type="ECO:0000313" key="5">
    <source>
        <dbReference type="EMBL" id="BAY83182.1"/>
    </source>
</evidence>
<dbReference type="SUPFAM" id="SSF46894">
    <property type="entry name" value="C-terminal effector domain of the bipartite response regulators"/>
    <property type="match status" value="1"/>
</dbReference>
<dbReference type="GO" id="GO:0003677">
    <property type="term" value="F:DNA binding"/>
    <property type="evidence" value="ECO:0007669"/>
    <property type="project" value="UniProtKB-KW"/>
</dbReference>
<evidence type="ECO:0000256" key="3">
    <source>
        <dbReference type="ARBA" id="ARBA00023163"/>
    </source>
</evidence>
<gene>
    <name evidence="5" type="ORF">NIES267_26690</name>
</gene>
<keyword evidence="3" id="KW-0804">Transcription</keyword>
<dbReference type="SMART" id="SM00421">
    <property type="entry name" value="HTH_LUXR"/>
    <property type="match status" value="1"/>
</dbReference>
<dbReference type="AlphaFoldDB" id="A0A1Z4LPI6"/>
<name>A0A1Z4LPI6_9CYAN</name>
<dbReference type="InterPro" id="IPR000792">
    <property type="entry name" value="Tscrpt_reg_LuxR_C"/>
</dbReference>
<organism evidence="5 6">
    <name type="scientific">Calothrix parasitica NIES-267</name>
    <dbReference type="NCBI Taxonomy" id="1973488"/>
    <lineage>
        <taxon>Bacteria</taxon>
        <taxon>Bacillati</taxon>
        <taxon>Cyanobacteriota</taxon>
        <taxon>Cyanophyceae</taxon>
        <taxon>Nostocales</taxon>
        <taxon>Calotrichaceae</taxon>
        <taxon>Calothrix</taxon>
    </lineage>
</organism>
<dbReference type="EMBL" id="AP018227">
    <property type="protein sequence ID" value="BAY83182.1"/>
    <property type="molecule type" value="Genomic_DNA"/>
</dbReference>
<dbReference type="SMART" id="SM00065">
    <property type="entry name" value="GAF"/>
    <property type="match status" value="1"/>
</dbReference>
<dbReference type="InterPro" id="IPR016032">
    <property type="entry name" value="Sig_transdc_resp-reg_C-effctor"/>
</dbReference>
<dbReference type="InterPro" id="IPR036388">
    <property type="entry name" value="WH-like_DNA-bd_sf"/>
</dbReference>
<evidence type="ECO:0000313" key="6">
    <source>
        <dbReference type="Proteomes" id="UP000218418"/>
    </source>
</evidence>
<dbReference type="PRINTS" id="PR00038">
    <property type="entry name" value="HTHLUXR"/>
</dbReference>
<accession>A0A1Z4LPI6</accession>
<dbReference type="InterPro" id="IPR029016">
    <property type="entry name" value="GAF-like_dom_sf"/>
</dbReference>
<dbReference type="PROSITE" id="PS50043">
    <property type="entry name" value="HTH_LUXR_2"/>
    <property type="match status" value="1"/>
</dbReference>
<protein>
    <submittedName>
        <fullName evidence="5">LuxR family transcriptional regulator</fullName>
    </submittedName>
</protein>
<evidence type="ECO:0000259" key="4">
    <source>
        <dbReference type="PROSITE" id="PS50043"/>
    </source>
</evidence>
<dbReference type="Pfam" id="PF00196">
    <property type="entry name" value="GerE"/>
    <property type="match status" value="1"/>
</dbReference>
<dbReference type="PROSITE" id="PS00622">
    <property type="entry name" value="HTH_LUXR_1"/>
    <property type="match status" value="1"/>
</dbReference>
<evidence type="ECO:0000256" key="1">
    <source>
        <dbReference type="ARBA" id="ARBA00023015"/>
    </source>
</evidence>
<dbReference type="InterPro" id="IPR003018">
    <property type="entry name" value="GAF"/>
</dbReference>
<dbReference type="PANTHER" id="PTHR44688">
    <property type="entry name" value="DNA-BINDING TRANSCRIPTIONAL ACTIVATOR DEVR_DOSR"/>
    <property type="match status" value="1"/>
</dbReference>
<proteinExistence type="predicted"/>
<dbReference type="PANTHER" id="PTHR44688:SF16">
    <property type="entry name" value="DNA-BINDING TRANSCRIPTIONAL ACTIVATOR DEVR_DOSR"/>
    <property type="match status" value="1"/>
</dbReference>
<keyword evidence="6" id="KW-1185">Reference proteome</keyword>
<dbReference type="CDD" id="cd06170">
    <property type="entry name" value="LuxR_C_like"/>
    <property type="match status" value="1"/>
</dbReference>
<feature type="domain" description="HTH luxR-type" evidence="4">
    <location>
        <begin position="161"/>
        <end position="226"/>
    </location>
</feature>
<dbReference type="Proteomes" id="UP000218418">
    <property type="component" value="Chromosome"/>
</dbReference>
<dbReference type="Gene3D" id="1.10.10.10">
    <property type="entry name" value="Winged helix-like DNA-binding domain superfamily/Winged helix DNA-binding domain"/>
    <property type="match status" value="1"/>
</dbReference>
<dbReference type="OrthoDB" id="423894at2"/>
<reference evidence="5 6" key="1">
    <citation type="submission" date="2017-06" db="EMBL/GenBank/DDBJ databases">
        <title>Genome sequencing of cyanobaciteial culture collection at National Institute for Environmental Studies (NIES).</title>
        <authorList>
            <person name="Hirose Y."/>
            <person name="Shimura Y."/>
            <person name="Fujisawa T."/>
            <person name="Nakamura Y."/>
            <person name="Kawachi M."/>
        </authorList>
    </citation>
    <scope>NUCLEOTIDE SEQUENCE [LARGE SCALE GENOMIC DNA]</scope>
    <source>
        <strain evidence="5 6">NIES-267</strain>
    </source>
</reference>
<keyword evidence="2" id="KW-0238">DNA-binding</keyword>
<evidence type="ECO:0000256" key="2">
    <source>
        <dbReference type="ARBA" id="ARBA00023125"/>
    </source>
</evidence>
<dbReference type="Gene3D" id="3.30.450.40">
    <property type="match status" value="1"/>
</dbReference>
<dbReference type="GO" id="GO:0006355">
    <property type="term" value="P:regulation of DNA-templated transcription"/>
    <property type="evidence" value="ECO:0007669"/>
    <property type="project" value="InterPro"/>
</dbReference>
<sequence length="232" mass="26281">MPNSLQLIFEEIAQTRNEQSLREKVMVQLGDYFEAKRRGLFFFDSLPNRKTSGLVELALSLEHNPVLRYVVENHAPVHEEVVLKPGKWRIICPRLDHGHVMAGPIIGNGKLIGGIGFTRTREYKAFSTQDLIDLSAVCLHLSTWLTTIKSQKKEFNPDLSLGSNMNCLTPREIQIAKLVARGLTNAQIGKELWIQENSVKQALKRMFRKLEVSSRAEMVAKVFSGQRLEVKG</sequence>
<keyword evidence="1" id="KW-0805">Transcription regulation</keyword>